<dbReference type="InParanoid" id="A2G4Z1"/>
<name>A2G4Z1_TRIV3</name>
<dbReference type="AlphaFoldDB" id="A2G4Z1"/>
<dbReference type="RefSeq" id="XP_001300704.1">
    <property type="nucleotide sequence ID" value="XM_001300703.1"/>
</dbReference>
<gene>
    <name evidence="2" type="ORF">TVAG_213900</name>
</gene>
<reference evidence="2" key="1">
    <citation type="submission" date="2006-10" db="EMBL/GenBank/DDBJ databases">
        <authorList>
            <person name="Amadeo P."/>
            <person name="Zhao Q."/>
            <person name="Wortman J."/>
            <person name="Fraser-Liggett C."/>
            <person name="Carlton J."/>
        </authorList>
    </citation>
    <scope>NUCLEOTIDE SEQUENCE</scope>
    <source>
        <strain evidence="2">G3</strain>
    </source>
</reference>
<dbReference type="OrthoDB" id="10645655at2759"/>
<sequence length="474" mass="55306">MSRIKWEKAIWNISALPPSLSYPADIRINNRNYKTNSIFLWSISNKVKNLLYSERLSNKYTFNCNIKDQKTYDVLEELFHGQFINDNLTDSIHTDLFEFAITIESQDLIEFYYEKFKLSNFTIENFDNNIIYCKYCDPKDEFIIFISENISNIGVGKIVESCNSLGYDFAEKIILYCQKESIDFNDLISALIESNSLFFNLLLSIDLSKLYFDAKIRILKTYLETKNTNDSIAPIIISFLPTITCEHQEAKQEINQLKKETEITKQENDKLRKETEISKQENDKLRKETEISKQENDKLRKEIEELNSVITLNYSGNQYDGIFSYLRRINKGQNPLTCGAISVSISGNFDGNNSNLFEYSTRLHNWYLDEVANNSVSFDFKDRKVSLSAYTIKSGSCSYWDKPVDFAIEGSNNCIQWDMIDDKPNNREMGGDDMVHTWTCSPSPFYRYIRFRLKTKCSGGQLYTDHFEFFGKIK</sequence>
<evidence type="ECO:0000256" key="1">
    <source>
        <dbReference type="SAM" id="Coils"/>
    </source>
</evidence>
<dbReference type="Proteomes" id="UP000001542">
    <property type="component" value="Unassembled WGS sequence"/>
</dbReference>
<dbReference type="InterPro" id="IPR008979">
    <property type="entry name" value="Galactose-bd-like_sf"/>
</dbReference>
<accession>A2G4Z1</accession>
<reference evidence="2" key="2">
    <citation type="journal article" date="2007" name="Science">
        <title>Draft genome sequence of the sexually transmitted pathogen Trichomonas vaginalis.</title>
        <authorList>
            <person name="Carlton J.M."/>
            <person name="Hirt R.P."/>
            <person name="Silva J.C."/>
            <person name="Delcher A.L."/>
            <person name="Schatz M."/>
            <person name="Zhao Q."/>
            <person name="Wortman J.R."/>
            <person name="Bidwell S.L."/>
            <person name="Alsmark U.C.M."/>
            <person name="Besteiro S."/>
            <person name="Sicheritz-Ponten T."/>
            <person name="Noel C.J."/>
            <person name="Dacks J.B."/>
            <person name="Foster P.G."/>
            <person name="Simillion C."/>
            <person name="Van de Peer Y."/>
            <person name="Miranda-Saavedra D."/>
            <person name="Barton G.J."/>
            <person name="Westrop G.D."/>
            <person name="Mueller S."/>
            <person name="Dessi D."/>
            <person name="Fiori P.L."/>
            <person name="Ren Q."/>
            <person name="Paulsen I."/>
            <person name="Zhang H."/>
            <person name="Bastida-Corcuera F.D."/>
            <person name="Simoes-Barbosa A."/>
            <person name="Brown M.T."/>
            <person name="Hayes R.D."/>
            <person name="Mukherjee M."/>
            <person name="Okumura C.Y."/>
            <person name="Schneider R."/>
            <person name="Smith A.J."/>
            <person name="Vanacova S."/>
            <person name="Villalvazo M."/>
            <person name="Haas B.J."/>
            <person name="Pertea M."/>
            <person name="Feldblyum T.V."/>
            <person name="Utterback T.R."/>
            <person name="Shu C.L."/>
            <person name="Osoegawa K."/>
            <person name="de Jong P.J."/>
            <person name="Hrdy I."/>
            <person name="Horvathova L."/>
            <person name="Zubacova Z."/>
            <person name="Dolezal P."/>
            <person name="Malik S.B."/>
            <person name="Logsdon J.M. Jr."/>
            <person name="Henze K."/>
            <person name="Gupta A."/>
            <person name="Wang C.C."/>
            <person name="Dunne R.L."/>
            <person name="Upcroft J.A."/>
            <person name="Upcroft P."/>
            <person name="White O."/>
            <person name="Salzberg S.L."/>
            <person name="Tang P."/>
            <person name="Chiu C.-H."/>
            <person name="Lee Y.-S."/>
            <person name="Embley T.M."/>
            <person name="Coombs G.H."/>
            <person name="Mottram J.C."/>
            <person name="Tachezy J."/>
            <person name="Fraser-Liggett C.M."/>
            <person name="Johnson P.J."/>
        </authorList>
    </citation>
    <scope>NUCLEOTIDE SEQUENCE [LARGE SCALE GENOMIC DNA]</scope>
    <source>
        <strain evidence="2">G3</strain>
    </source>
</reference>
<dbReference type="VEuPathDB" id="TrichDB:TVAG_213900"/>
<proteinExistence type="predicted"/>
<protein>
    <recommendedName>
        <fullName evidence="4">F5/8 type C domain-containing protein</fullName>
    </recommendedName>
</protein>
<dbReference type="EMBL" id="DS114400">
    <property type="protein sequence ID" value="EAX87774.1"/>
    <property type="molecule type" value="Genomic_DNA"/>
</dbReference>
<evidence type="ECO:0000313" key="3">
    <source>
        <dbReference type="Proteomes" id="UP000001542"/>
    </source>
</evidence>
<dbReference type="VEuPathDB" id="TrichDB:TVAGG3_0947400"/>
<evidence type="ECO:0000313" key="2">
    <source>
        <dbReference type="EMBL" id="EAX87774.1"/>
    </source>
</evidence>
<keyword evidence="1" id="KW-0175">Coiled coil</keyword>
<dbReference type="Gene3D" id="2.60.120.260">
    <property type="entry name" value="Galactose-binding domain-like"/>
    <property type="match status" value="1"/>
</dbReference>
<dbReference type="KEGG" id="tva:4745429"/>
<dbReference type="SUPFAM" id="SSF49785">
    <property type="entry name" value="Galactose-binding domain-like"/>
    <property type="match status" value="1"/>
</dbReference>
<organism evidence="2 3">
    <name type="scientific">Trichomonas vaginalis (strain ATCC PRA-98 / G3)</name>
    <dbReference type="NCBI Taxonomy" id="412133"/>
    <lineage>
        <taxon>Eukaryota</taxon>
        <taxon>Metamonada</taxon>
        <taxon>Parabasalia</taxon>
        <taxon>Trichomonadida</taxon>
        <taxon>Trichomonadidae</taxon>
        <taxon>Trichomonas</taxon>
    </lineage>
</organism>
<keyword evidence="3" id="KW-1185">Reference proteome</keyword>
<feature type="coiled-coil region" evidence="1">
    <location>
        <begin position="240"/>
        <end position="309"/>
    </location>
</feature>
<evidence type="ECO:0008006" key="4">
    <source>
        <dbReference type="Google" id="ProtNLM"/>
    </source>
</evidence>